<gene>
    <name evidence="2" type="ORF">FA13DRAFT_21878</name>
</gene>
<keyword evidence="3" id="KW-1185">Reference proteome</keyword>
<organism evidence="2 3">
    <name type="scientific">Coprinellus micaceus</name>
    <name type="common">Glistening ink-cap mushroom</name>
    <name type="synonym">Coprinus micaceus</name>
    <dbReference type="NCBI Taxonomy" id="71717"/>
    <lineage>
        <taxon>Eukaryota</taxon>
        <taxon>Fungi</taxon>
        <taxon>Dikarya</taxon>
        <taxon>Basidiomycota</taxon>
        <taxon>Agaricomycotina</taxon>
        <taxon>Agaricomycetes</taxon>
        <taxon>Agaricomycetidae</taxon>
        <taxon>Agaricales</taxon>
        <taxon>Agaricineae</taxon>
        <taxon>Psathyrellaceae</taxon>
        <taxon>Coprinellus</taxon>
    </lineage>
</organism>
<evidence type="ECO:0000313" key="3">
    <source>
        <dbReference type="Proteomes" id="UP000298030"/>
    </source>
</evidence>
<protein>
    <submittedName>
        <fullName evidence="2">Uncharacterized protein</fullName>
    </submittedName>
</protein>
<comment type="caution">
    <text evidence="2">The sequence shown here is derived from an EMBL/GenBank/DDBJ whole genome shotgun (WGS) entry which is preliminary data.</text>
</comment>
<reference evidence="2 3" key="1">
    <citation type="journal article" date="2019" name="Nat. Ecol. Evol.">
        <title>Megaphylogeny resolves global patterns of mushroom evolution.</title>
        <authorList>
            <person name="Varga T."/>
            <person name="Krizsan K."/>
            <person name="Foldi C."/>
            <person name="Dima B."/>
            <person name="Sanchez-Garcia M."/>
            <person name="Sanchez-Ramirez S."/>
            <person name="Szollosi G.J."/>
            <person name="Szarkandi J.G."/>
            <person name="Papp V."/>
            <person name="Albert L."/>
            <person name="Andreopoulos W."/>
            <person name="Angelini C."/>
            <person name="Antonin V."/>
            <person name="Barry K.W."/>
            <person name="Bougher N.L."/>
            <person name="Buchanan P."/>
            <person name="Buyck B."/>
            <person name="Bense V."/>
            <person name="Catcheside P."/>
            <person name="Chovatia M."/>
            <person name="Cooper J."/>
            <person name="Damon W."/>
            <person name="Desjardin D."/>
            <person name="Finy P."/>
            <person name="Geml J."/>
            <person name="Haridas S."/>
            <person name="Hughes K."/>
            <person name="Justo A."/>
            <person name="Karasinski D."/>
            <person name="Kautmanova I."/>
            <person name="Kiss B."/>
            <person name="Kocsube S."/>
            <person name="Kotiranta H."/>
            <person name="LaButti K.M."/>
            <person name="Lechner B.E."/>
            <person name="Liimatainen K."/>
            <person name="Lipzen A."/>
            <person name="Lukacs Z."/>
            <person name="Mihaltcheva S."/>
            <person name="Morgado L.N."/>
            <person name="Niskanen T."/>
            <person name="Noordeloos M.E."/>
            <person name="Ohm R.A."/>
            <person name="Ortiz-Santana B."/>
            <person name="Ovrebo C."/>
            <person name="Racz N."/>
            <person name="Riley R."/>
            <person name="Savchenko A."/>
            <person name="Shiryaev A."/>
            <person name="Soop K."/>
            <person name="Spirin V."/>
            <person name="Szebenyi C."/>
            <person name="Tomsovsky M."/>
            <person name="Tulloss R.E."/>
            <person name="Uehling J."/>
            <person name="Grigoriev I.V."/>
            <person name="Vagvolgyi C."/>
            <person name="Papp T."/>
            <person name="Martin F.M."/>
            <person name="Miettinen O."/>
            <person name="Hibbett D.S."/>
            <person name="Nagy L.G."/>
        </authorList>
    </citation>
    <scope>NUCLEOTIDE SEQUENCE [LARGE SCALE GENOMIC DNA]</scope>
    <source>
        <strain evidence="2 3">FP101781</strain>
    </source>
</reference>
<dbReference type="STRING" id="71717.A0A4Y7U1M5"/>
<dbReference type="OrthoDB" id="185373at2759"/>
<accession>A0A4Y7U1M5</accession>
<evidence type="ECO:0000313" key="2">
    <source>
        <dbReference type="EMBL" id="TEB39739.1"/>
    </source>
</evidence>
<dbReference type="EMBL" id="QPFP01000001">
    <property type="protein sequence ID" value="TEB39739.1"/>
    <property type="molecule type" value="Genomic_DNA"/>
</dbReference>
<feature type="compositionally biased region" description="Low complexity" evidence="1">
    <location>
        <begin position="52"/>
        <end position="62"/>
    </location>
</feature>
<dbReference type="AlphaFoldDB" id="A0A4Y7U1M5"/>
<proteinExistence type="predicted"/>
<feature type="region of interest" description="Disordered" evidence="1">
    <location>
        <begin position="52"/>
        <end position="73"/>
    </location>
</feature>
<sequence>MFLRRIPQSFRIARVPTSAPLIRPISRYPTRSLLTSVALPSGRFSLAHDLSPSSSNSTFAASQPKDAPSKTVIADDVPEPSYTLSTIEDFEAALDHAFSRKHYPAVEAVVNKLVELYRSETALSFSIFHNLLQREDVYKLSDLAILDILQLIRSSPYEAQSLPPQILNQTLLQRAGNKAIEGVLLDILKLQIRDVTIPEGPLYAQYEPPTSIHHAFMLLPPLVIRQPQVALDIFNTLLEKGFILSSSVEDPELLNSDDVRLIMLCGLAKASIHWDFPALLPEIATRLRQTKSAHTPLVSETLTTLITFLLHQQTASNSRDTLKACLSIVRAYRVPDNVIRRFYQNAHENDCAEEAAELYVFSRGVLAEGHRPYPAPRQMTLGWLMEYLYKSRQGNLCQILAREVLDEQLSIPESCIRHFITCAALTSPKDDFSVAHGLWERYAHPTRVELEDPEQYEGPLPLATVEGRLAALRVKKSILADGGLALAMMEGLKDAMRAKKAQSELERDTPENPEFHRLKKEIRLMNVFMRRISANFETHRANFKGSRIDWYSYSVRIQFAARYYRQAVRDMRTLLRFPMTKVQEQLPLCFKSMASFDAGMAAILVQDLVKRGIDIAPSICLDILERAKEQDEVEAAEQLKATMARKGSGLKDTSAA</sequence>
<name>A0A4Y7U1M5_COPMI</name>
<dbReference type="Proteomes" id="UP000298030">
    <property type="component" value="Unassembled WGS sequence"/>
</dbReference>
<evidence type="ECO:0000256" key="1">
    <source>
        <dbReference type="SAM" id="MobiDB-lite"/>
    </source>
</evidence>